<organism evidence="2 3">
    <name type="scientific">Zingiber officinale</name>
    <name type="common">Ginger</name>
    <name type="synonym">Amomum zingiber</name>
    <dbReference type="NCBI Taxonomy" id="94328"/>
    <lineage>
        <taxon>Eukaryota</taxon>
        <taxon>Viridiplantae</taxon>
        <taxon>Streptophyta</taxon>
        <taxon>Embryophyta</taxon>
        <taxon>Tracheophyta</taxon>
        <taxon>Spermatophyta</taxon>
        <taxon>Magnoliopsida</taxon>
        <taxon>Liliopsida</taxon>
        <taxon>Zingiberales</taxon>
        <taxon>Zingiberaceae</taxon>
        <taxon>Zingiber</taxon>
    </lineage>
</organism>
<keyword evidence="3" id="KW-1185">Reference proteome</keyword>
<dbReference type="PANTHER" id="PTHR47273:SF6">
    <property type="entry name" value="POLLEN OLE E 1 ALLERGEN AND EXTENSIN FAMILY PROTEIN"/>
    <property type="match status" value="1"/>
</dbReference>
<accession>A0A8J5FBW2</accession>
<dbReference type="OrthoDB" id="744797at2759"/>
<feature type="signal peptide" evidence="1">
    <location>
        <begin position="1"/>
        <end position="20"/>
    </location>
</feature>
<reference evidence="2 3" key="1">
    <citation type="submission" date="2020-08" db="EMBL/GenBank/DDBJ databases">
        <title>Plant Genome Project.</title>
        <authorList>
            <person name="Zhang R.-G."/>
        </authorList>
    </citation>
    <scope>NUCLEOTIDE SEQUENCE [LARGE SCALE GENOMIC DNA]</scope>
    <source>
        <tissue evidence="2">Rhizome</tissue>
    </source>
</reference>
<comment type="caution">
    <text evidence="2">The sequence shown here is derived from an EMBL/GenBank/DDBJ whole genome shotgun (WGS) entry which is preliminary data.</text>
</comment>
<dbReference type="Proteomes" id="UP000734854">
    <property type="component" value="Unassembled WGS sequence"/>
</dbReference>
<gene>
    <name evidence="2" type="ORF">ZIOFF_053034</name>
</gene>
<protein>
    <recommendedName>
        <fullName evidence="4">Pollen Ole e 1 allergen and extensin family protein</fullName>
    </recommendedName>
</protein>
<dbReference type="EMBL" id="JACMSC010000015">
    <property type="protein sequence ID" value="KAG6484516.1"/>
    <property type="molecule type" value="Genomic_DNA"/>
</dbReference>
<evidence type="ECO:0000256" key="1">
    <source>
        <dbReference type="SAM" id="SignalP"/>
    </source>
</evidence>
<evidence type="ECO:0000313" key="2">
    <source>
        <dbReference type="EMBL" id="KAG6484516.1"/>
    </source>
</evidence>
<evidence type="ECO:0000313" key="3">
    <source>
        <dbReference type="Proteomes" id="UP000734854"/>
    </source>
</evidence>
<dbReference type="Pfam" id="PF01190">
    <property type="entry name" value="Pollen_Ole_e_1"/>
    <property type="match status" value="1"/>
</dbReference>
<name>A0A8J5FBW2_ZINOF</name>
<feature type="chain" id="PRO_5035253861" description="Pollen Ole e 1 allergen and extensin family protein" evidence="1">
    <location>
        <begin position="21"/>
        <end position="163"/>
    </location>
</feature>
<keyword evidence="1" id="KW-0732">Signal</keyword>
<sequence length="163" mass="17661">MDKILYVLMALLLLLCSAVATRTAVQLSQEAELLREAGYGDEKLSTVLVGGAVVCNAGVKSLVPGVEVGVECKIGGGNVRWAYGKTDESGEFLIDLPSHLHANPKLEEDCVVRVHHIPKGSSTCNMAMGRRFKPLKLSFAQEGTRMYSAGTLTLLERSNKYHN</sequence>
<proteinExistence type="predicted"/>
<dbReference type="PANTHER" id="PTHR47273">
    <property type="entry name" value="EXPRESSED PROTEIN"/>
    <property type="match status" value="1"/>
</dbReference>
<evidence type="ECO:0008006" key="4">
    <source>
        <dbReference type="Google" id="ProtNLM"/>
    </source>
</evidence>
<dbReference type="AlphaFoldDB" id="A0A8J5FBW2"/>